<dbReference type="InterPro" id="IPR025669">
    <property type="entry name" value="AAA_dom"/>
</dbReference>
<organism evidence="2 3">
    <name type="scientific">Paenibacillus sophorae</name>
    <dbReference type="NCBI Taxonomy" id="1333845"/>
    <lineage>
        <taxon>Bacteria</taxon>
        <taxon>Bacillati</taxon>
        <taxon>Bacillota</taxon>
        <taxon>Bacilli</taxon>
        <taxon>Bacillales</taxon>
        <taxon>Paenibacillaceae</taxon>
        <taxon>Paenibacillus</taxon>
    </lineage>
</organism>
<evidence type="ECO:0000313" key="3">
    <source>
        <dbReference type="Proteomes" id="UP000198809"/>
    </source>
</evidence>
<feature type="domain" description="AAA" evidence="1">
    <location>
        <begin position="6"/>
        <end position="82"/>
    </location>
</feature>
<dbReference type="AlphaFoldDB" id="A0A1H8W132"/>
<proteinExistence type="predicted"/>
<evidence type="ECO:0000259" key="1">
    <source>
        <dbReference type="Pfam" id="PF13614"/>
    </source>
</evidence>
<reference evidence="2 3" key="1">
    <citation type="submission" date="2016-10" db="EMBL/GenBank/DDBJ databases">
        <authorList>
            <person name="de Groot N.N."/>
        </authorList>
    </citation>
    <scope>NUCLEOTIDE SEQUENCE [LARGE SCALE GENOMIC DNA]</scope>
    <source>
        <strain evidence="2 3">CGMCC 1.10238</strain>
    </source>
</reference>
<evidence type="ECO:0000313" key="2">
    <source>
        <dbReference type="EMBL" id="SEP21223.1"/>
    </source>
</evidence>
<dbReference type="STRING" id="1333845.SAMN04487895_13033"/>
<gene>
    <name evidence="2" type="ORF">SAMN04487895_13033</name>
</gene>
<dbReference type="Gene3D" id="3.40.50.300">
    <property type="entry name" value="P-loop containing nucleotide triphosphate hydrolases"/>
    <property type="match status" value="1"/>
</dbReference>
<dbReference type="RefSeq" id="WP_281426439.1">
    <property type="nucleotide sequence ID" value="NZ_CP076607.1"/>
</dbReference>
<sequence length="125" mass="13847">MPYPHENKKVLLVDFDPQGNLSLCFGIEQPDQLSVSVYNILDAIMSDKPLPAAEEYLHSQGNITLIPSNIELSVTSIDELLKLSEQSFQEAEAPLPKGDIQSIPINKSAQLHSSLNNSIITNEFR</sequence>
<dbReference type="Pfam" id="PF13614">
    <property type="entry name" value="AAA_31"/>
    <property type="match status" value="1"/>
</dbReference>
<dbReference type="Proteomes" id="UP000198809">
    <property type="component" value="Unassembled WGS sequence"/>
</dbReference>
<name>A0A1H8W132_9BACL</name>
<protein>
    <recommendedName>
        <fullName evidence="1">AAA domain-containing protein</fullName>
    </recommendedName>
</protein>
<accession>A0A1H8W132</accession>
<dbReference type="EMBL" id="FODH01000030">
    <property type="protein sequence ID" value="SEP21223.1"/>
    <property type="molecule type" value="Genomic_DNA"/>
</dbReference>
<dbReference type="SUPFAM" id="SSF52540">
    <property type="entry name" value="P-loop containing nucleoside triphosphate hydrolases"/>
    <property type="match status" value="1"/>
</dbReference>
<dbReference type="InterPro" id="IPR027417">
    <property type="entry name" value="P-loop_NTPase"/>
</dbReference>